<dbReference type="GO" id="GO:0005524">
    <property type="term" value="F:ATP binding"/>
    <property type="evidence" value="ECO:0007669"/>
    <property type="project" value="UniProtKB-KW"/>
</dbReference>
<comment type="caution">
    <text evidence="8">The sequence shown here is derived from an EMBL/GenBank/DDBJ whole genome shotgun (WGS) entry which is preliminary data.</text>
</comment>
<evidence type="ECO:0000256" key="4">
    <source>
        <dbReference type="ARBA" id="ARBA00022840"/>
    </source>
</evidence>
<dbReference type="OrthoDB" id="5132116at2759"/>
<evidence type="ECO:0000313" key="8">
    <source>
        <dbReference type="EMBL" id="TNV77683.1"/>
    </source>
</evidence>
<name>A0A8J8NMQ3_HALGN</name>
<evidence type="ECO:0000256" key="6">
    <source>
        <dbReference type="ARBA" id="ARBA00049360"/>
    </source>
</evidence>
<keyword evidence="5" id="KW-0206">Cytoskeleton</keyword>
<reference evidence="8" key="1">
    <citation type="submission" date="2019-06" db="EMBL/GenBank/DDBJ databases">
        <authorList>
            <person name="Zheng W."/>
        </authorList>
    </citation>
    <scope>NUCLEOTIDE SEQUENCE</scope>
    <source>
        <strain evidence="8">QDHG01</strain>
    </source>
</reference>
<dbReference type="Gene3D" id="3.30.420.40">
    <property type="match status" value="2"/>
</dbReference>
<dbReference type="InterPro" id="IPR043129">
    <property type="entry name" value="ATPase_NBD"/>
</dbReference>
<accession>A0A8J8NMQ3</accession>
<protein>
    <submittedName>
        <fullName evidence="8">Uncharacterized protein</fullName>
    </submittedName>
</protein>
<dbReference type="PRINTS" id="PR00190">
    <property type="entry name" value="ACTIN"/>
</dbReference>
<keyword evidence="4" id="KW-0067">ATP-binding</keyword>
<dbReference type="SUPFAM" id="SSF53067">
    <property type="entry name" value="Actin-like ATPase domain"/>
    <property type="match status" value="2"/>
</dbReference>
<proteinExistence type="inferred from homology"/>
<dbReference type="GO" id="GO:0005856">
    <property type="term" value="C:cytoskeleton"/>
    <property type="evidence" value="ECO:0007669"/>
    <property type="project" value="UniProtKB-SubCell"/>
</dbReference>
<dbReference type="Gene3D" id="3.90.640.10">
    <property type="entry name" value="Actin, Chain A, domain 4"/>
    <property type="match status" value="1"/>
</dbReference>
<evidence type="ECO:0000256" key="1">
    <source>
        <dbReference type="ARBA" id="ARBA00004245"/>
    </source>
</evidence>
<evidence type="ECO:0000313" key="9">
    <source>
        <dbReference type="Proteomes" id="UP000785679"/>
    </source>
</evidence>
<organism evidence="8 9">
    <name type="scientific">Halteria grandinella</name>
    <dbReference type="NCBI Taxonomy" id="5974"/>
    <lineage>
        <taxon>Eukaryota</taxon>
        <taxon>Sar</taxon>
        <taxon>Alveolata</taxon>
        <taxon>Ciliophora</taxon>
        <taxon>Intramacronucleata</taxon>
        <taxon>Spirotrichea</taxon>
        <taxon>Stichotrichia</taxon>
        <taxon>Sporadotrichida</taxon>
        <taxon>Halteriidae</taxon>
        <taxon>Halteria</taxon>
    </lineage>
</organism>
<gene>
    <name evidence="8" type="ORF">FGO68_gene2189</name>
</gene>
<dbReference type="AlphaFoldDB" id="A0A8J8NMQ3"/>
<dbReference type="SMART" id="SM00268">
    <property type="entry name" value="ACTIN"/>
    <property type="match status" value="1"/>
</dbReference>
<dbReference type="Pfam" id="PF00022">
    <property type="entry name" value="Actin"/>
    <property type="match status" value="1"/>
</dbReference>
<keyword evidence="3" id="KW-0547">Nucleotide-binding</keyword>
<comment type="subcellular location">
    <subcellularLocation>
        <location evidence="1">Cytoplasm</location>
        <location evidence="1">Cytoskeleton</location>
    </subcellularLocation>
</comment>
<dbReference type="EMBL" id="RRYP01011507">
    <property type="protein sequence ID" value="TNV77683.1"/>
    <property type="molecule type" value="Genomic_DNA"/>
</dbReference>
<comment type="catalytic activity">
    <reaction evidence="6">
        <text>ATP + H2O = ADP + phosphate + H(+)</text>
        <dbReference type="Rhea" id="RHEA:13065"/>
        <dbReference type="ChEBI" id="CHEBI:15377"/>
        <dbReference type="ChEBI" id="CHEBI:15378"/>
        <dbReference type="ChEBI" id="CHEBI:30616"/>
        <dbReference type="ChEBI" id="CHEBI:43474"/>
        <dbReference type="ChEBI" id="CHEBI:456216"/>
    </reaction>
</comment>
<sequence length="384" mass="43089">MDSFSDEEPALVLDLGSFTIKSGFSGDDTPKCFTPTLFGIPKDPGQMIGMDQKDYYAGNDVRAKQHLLNVSEPIRQGVIVDFDMLEKLLEDVISNDLKYTFEGQKILLTEQPGQNTKEVRDKLAQMMFETYKAEAVYFGNQQVLSLYANAKSTGTVIDVGHGKTHIVPIYEGFAIPHSIISLPIGGETLTKALYDSLKGKPQIDHTFTFDLEMSRTIKEAYCHNPLDFDNYLKQISDGLIPTERNYKLPGTHREISIKSESLIFPPERYFSPISHNGKEFDGLHRLLTESILKCDSDIRLQLFRNIVLSGGGSMLEGFKERAKKEINAVCSSIVGPEIFSPADRKFSAWLGGSILSNITSFKQLWVTKEQWAQLGSAIIYRNCF</sequence>
<evidence type="ECO:0000256" key="5">
    <source>
        <dbReference type="ARBA" id="ARBA00023212"/>
    </source>
</evidence>
<evidence type="ECO:0000256" key="7">
    <source>
        <dbReference type="RuleBase" id="RU000487"/>
    </source>
</evidence>
<dbReference type="InterPro" id="IPR004000">
    <property type="entry name" value="Actin"/>
</dbReference>
<dbReference type="Proteomes" id="UP000785679">
    <property type="component" value="Unassembled WGS sequence"/>
</dbReference>
<dbReference type="FunFam" id="3.30.420.40:FF:000148">
    <property type="entry name" value="Actin, alpha skeletal muscle"/>
    <property type="match status" value="1"/>
</dbReference>
<evidence type="ECO:0000256" key="2">
    <source>
        <dbReference type="ARBA" id="ARBA00022490"/>
    </source>
</evidence>
<keyword evidence="9" id="KW-1185">Reference proteome</keyword>
<evidence type="ECO:0000256" key="3">
    <source>
        <dbReference type="ARBA" id="ARBA00022741"/>
    </source>
</evidence>
<dbReference type="PANTHER" id="PTHR11937">
    <property type="entry name" value="ACTIN"/>
    <property type="match status" value="1"/>
</dbReference>
<comment type="similarity">
    <text evidence="7">Belongs to the actin family.</text>
</comment>
<keyword evidence="2" id="KW-0963">Cytoplasm</keyword>